<evidence type="ECO:0000256" key="7">
    <source>
        <dbReference type="ARBA" id="ARBA00023136"/>
    </source>
</evidence>
<feature type="transmembrane region" description="Helical" evidence="11">
    <location>
        <begin position="280"/>
        <end position="298"/>
    </location>
</feature>
<dbReference type="PANTHER" id="PTHR31618">
    <property type="entry name" value="MECHANOSENSITIVE ION CHANNEL PROTEIN 5"/>
    <property type="match status" value="1"/>
</dbReference>
<dbReference type="InterPro" id="IPR016688">
    <property type="entry name" value="MscS-like_plants/fungi"/>
</dbReference>
<evidence type="ECO:0000256" key="11">
    <source>
        <dbReference type="SAM" id="Phobius"/>
    </source>
</evidence>
<name>A0ABD3TQR7_9LAMI</name>
<feature type="transmembrane region" description="Helical" evidence="11">
    <location>
        <begin position="580"/>
        <end position="603"/>
    </location>
</feature>
<dbReference type="SUPFAM" id="SSF50182">
    <property type="entry name" value="Sm-like ribonucleoproteins"/>
    <property type="match status" value="1"/>
</dbReference>
<dbReference type="PIRSF" id="PIRSF017209">
    <property type="entry name" value="Memb_At2g17000_prd"/>
    <property type="match status" value="1"/>
</dbReference>
<evidence type="ECO:0000256" key="10">
    <source>
        <dbReference type="SAM" id="MobiDB-lite"/>
    </source>
</evidence>
<keyword evidence="6" id="KW-0406">Ion transport</keyword>
<proteinExistence type="inferred from homology"/>
<keyword evidence="3" id="KW-0813">Transport</keyword>
<evidence type="ECO:0000259" key="12">
    <source>
        <dbReference type="Pfam" id="PF00924"/>
    </source>
</evidence>
<accession>A0ABD3TQR7</accession>
<reference evidence="13 14" key="1">
    <citation type="submission" date="2024-12" db="EMBL/GenBank/DDBJ databases">
        <title>The unique morphological basis and parallel evolutionary history of personate flowers in Penstemon.</title>
        <authorList>
            <person name="Depatie T.H."/>
            <person name="Wessinger C.A."/>
        </authorList>
    </citation>
    <scope>NUCLEOTIDE SEQUENCE [LARGE SCALE GENOMIC DNA]</scope>
    <source>
        <strain evidence="13">WTNN_2</strain>
        <tissue evidence="13">Leaf</tissue>
    </source>
</reference>
<gene>
    <name evidence="13" type="ORF">ACJIZ3_023206</name>
</gene>
<feature type="compositionally biased region" description="Basic and acidic residues" evidence="10">
    <location>
        <begin position="19"/>
        <end position="37"/>
    </location>
</feature>
<feature type="region of interest" description="Disordered" evidence="10">
    <location>
        <begin position="1"/>
        <end position="120"/>
    </location>
</feature>
<feature type="transmembrane region" description="Helical" evidence="11">
    <location>
        <begin position="310"/>
        <end position="330"/>
    </location>
</feature>
<organism evidence="13 14">
    <name type="scientific">Penstemon smallii</name>
    <dbReference type="NCBI Taxonomy" id="265156"/>
    <lineage>
        <taxon>Eukaryota</taxon>
        <taxon>Viridiplantae</taxon>
        <taxon>Streptophyta</taxon>
        <taxon>Embryophyta</taxon>
        <taxon>Tracheophyta</taxon>
        <taxon>Spermatophyta</taxon>
        <taxon>Magnoliopsida</taxon>
        <taxon>eudicotyledons</taxon>
        <taxon>Gunneridae</taxon>
        <taxon>Pentapetalae</taxon>
        <taxon>asterids</taxon>
        <taxon>lamiids</taxon>
        <taxon>Lamiales</taxon>
        <taxon>Plantaginaceae</taxon>
        <taxon>Cheloneae</taxon>
        <taxon>Penstemon</taxon>
    </lineage>
</organism>
<sequence>MEANGKAPMSSGEISMTENQKRETDIIINIHDEEKGSKNPTLDASKDQGFKLSTDSPHRLSNDSPFTSQKPVPVNCPSPEIARFSPSPNKPPKIPTNETLTRRKSLSRSLYSKPKSRFGEQSVPIDSTMLVEEHVVSSRGSPSTQMDSNCAIRNVPITPRTPLMSSPGPFGGVDEDEEIYKKVKSRKKLKYRKVKAIVLVEWFLFLCVLGCLIASLTVNKLQKLTLWGLGIWKWFVLVLVTFSGLLVSKWLMHFVVLLIELNYLLKKKVLYFVYGLKKSVRVFIWLSLVLFTWVLLFREGFKRSRRTNQILDFITWTIAALLIGAFLWLLKTLFIKILASSFHVNTFFDRIQESVFHQYILFSLSGPPVMESAQMVGKSNSNVSQFSFQVTKKGKEGKEKKEKQVIDMNKLHQMKQEKVSAWTMKMLIDGITNSGLATLSNAIDESVYGGNEQVDKEITNEEEAIAAAYHIFRNVAQPGSKYIDEIDLRRFMIKEEVELVFPMIDVAETGQIDRKVLTDWVVKVYKGRKALAHALNDTKTAVKQLDKLVTVILIVIIIIMWFLLTGIANTKLLLFLSSQLVVAAFIFGNTCKTIFEAIIFVFVMHPFDVGDRCVIDGVQMIVEEMNILTTVFLRYDNEKIYYPNTVLATKPISNFYRSPDMGDSFEFCIDFRTPVEKIGSLKEKIKKYLEKNPQHWHPNHNLVVKEIENINKIKMALFFNHTMNFQDYSEKNRRRTDLVLEMKKIFEELSIRYDLLPQEVILIEPKTMSSGTGR</sequence>
<dbReference type="Pfam" id="PF00924">
    <property type="entry name" value="MS_channel_2nd"/>
    <property type="match status" value="1"/>
</dbReference>
<protein>
    <recommendedName>
        <fullName evidence="9">Mechanosensitive ion channel protein</fullName>
    </recommendedName>
</protein>
<keyword evidence="14" id="KW-1185">Reference proteome</keyword>
<evidence type="ECO:0000313" key="14">
    <source>
        <dbReference type="Proteomes" id="UP001634393"/>
    </source>
</evidence>
<dbReference type="Gene3D" id="2.30.30.60">
    <property type="match status" value="1"/>
</dbReference>
<evidence type="ECO:0000256" key="4">
    <source>
        <dbReference type="ARBA" id="ARBA00022692"/>
    </source>
</evidence>
<evidence type="ECO:0000256" key="1">
    <source>
        <dbReference type="ARBA" id="ARBA00004141"/>
    </source>
</evidence>
<comment type="caution">
    <text evidence="13">The sequence shown here is derived from an EMBL/GenBank/DDBJ whole genome shotgun (WGS) entry which is preliminary data.</text>
</comment>
<evidence type="ECO:0000256" key="2">
    <source>
        <dbReference type="ARBA" id="ARBA00008017"/>
    </source>
</evidence>
<feature type="transmembrane region" description="Helical" evidence="11">
    <location>
        <begin position="548"/>
        <end position="568"/>
    </location>
</feature>
<comment type="similarity">
    <text evidence="2 9">Belongs to the MscS (TC 1.A.23) family.</text>
</comment>
<dbReference type="GO" id="GO:0008381">
    <property type="term" value="F:mechanosensitive monoatomic ion channel activity"/>
    <property type="evidence" value="ECO:0007669"/>
    <property type="project" value="UniProtKB-ARBA"/>
</dbReference>
<dbReference type="InterPro" id="IPR023408">
    <property type="entry name" value="MscS_beta-dom_sf"/>
</dbReference>
<dbReference type="GO" id="GO:0005886">
    <property type="term" value="C:plasma membrane"/>
    <property type="evidence" value="ECO:0007669"/>
    <property type="project" value="UniProtKB-UniRule"/>
</dbReference>
<dbReference type="PANTHER" id="PTHR31618:SF20">
    <property type="entry name" value="MECHANOSENSITIVE ION CHANNEL PROTEIN 10"/>
    <property type="match status" value="1"/>
</dbReference>
<dbReference type="InterPro" id="IPR010920">
    <property type="entry name" value="LSM_dom_sf"/>
</dbReference>
<dbReference type="AlphaFoldDB" id="A0ABD3TQR7"/>
<evidence type="ECO:0000313" key="13">
    <source>
        <dbReference type="EMBL" id="KAL3838615.1"/>
    </source>
</evidence>
<dbReference type="Proteomes" id="UP001634393">
    <property type="component" value="Unassembled WGS sequence"/>
</dbReference>
<feature type="transmembrane region" description="Helical" evidence="11">
    <location>
        <begin position="196"/>
        <end position="219"/>
    </location>
</feature>
<evidence type="ECO:0000256" key="6">
    <source>
        <dbReference type="ARBA" id="ARBA00023065"/>
    </source>
</evidence>
<comment type="subcellular location">
    <subcellularLocation>
        <location evidence="1">Membrane</location>
        <topology evidence="1">Multi-pass membrane protein</topology>
    </subcellularLocation>
</comment>
<feature type="transmembrane region" description="Helical" evidence="11">
    <location>
        <begin position="231"/>
        <end position="259"/>
    </location>
</feature>
<evidence type="ECO:0000256" key="3">
    <source>
        <dbReference type="ARBA" id="ARBA00022448"/>
    </source>
</evidence>
<evidence type="ECO:0000256" key="9">
    <source>
        <dbReference type="PIRNR" id="PIRNR017209"/>
    </source>
</evidence>
<evidence type="ECO:0000256" key="5">
    <source>
        <dbReference type="ARBA" id="ARBA00022989"/>
    </source>
</evidence>
<keyword evidence="7 9" id="KW-0472">Membrane</keyword>
<dbReference type="EMBL" id="JBJXBP010000003">
    <property type="protein sequence ID" value="KAL3838615.1"/>
    <property type="molecule type" value="Genomic_DNA"/>
</dbReference>
<evidence type="ECO:0000256" key="8">
    <source>
        <dbReference type="ARBA" id="ARBA00023303"/>
    </source>
</evidence>
<keyword evidence="4 11" id="KW-0812">Transmembrane</keyword>
<keyword evidence="5 11" id="KW-1133">Transmembrane helix</keyword>
<dbReference type="FunFam" id="2.30.30.60:FF:000003">
    <property type="entry name" value="Predicted mechanosensitive ion channel"/>
    <property type="match status" value="1"/>
</dbReference>
<dbReference type="GO" id="GO:0050982">
    <property type="term" value="P:detection of mechanical stimulus"/>
    <property type="evidence" value="ECO:0007669"/>
    <property type="project" value="UniProtKB-ARBA"/>
</dbReference>
<feature type="domain" description="Mechanosensitive ion channel MscS" evidence="12">
    <location>
        <begin position="599"/>
        <end position="655"/>
    </location>
</feature>
<dbReference type="InterPro" id="IPR006685">
    <property type="entry name" value="MscS_channel_2nd"/>
</dbReference>
<keyword evidence="8" id="KW-0407">Ion channel</keyword>